<dbReference type="RefSeq" id="WP_114211143.1">
    <property type="nucleotide sequence ID" value="NZ_CP030840.1"/>
</dbReference>
<sequence>MAKFALLVELKAKPGKESEVEAFLEKEASLARKESGTLSWHAAKIEGEPGAYWIFDTFGDEAARETHLNGEAAQELVEKAEELFSVAPKVSKLQVVAQK</sequence>
<dbReference type="PROSITE" id="PS51725">
    <property type="entry name" value="ABM"/>
    <property type="match status" value="1"/>
</dbReference>
<protein>
    <recommendedName>
        <fullName evidence="1">ABM domain-containing protein</fullName>
    </recommendedName>
</protein>
<dbReference type="AlphaFoldDB" id="A0A2Z5G993"/>
<dbReference type="SUPFAM" id="SSF54909">
    <property type="entry name" value="Dimeric alpha+beta barrel"/>
    <property type="match status" value="1"/>
</dbReference>
<feature type="domain" description="ABM" evidence="1">
    <location>
        <begin position="4"/>
        <end position="93"/>
    </location>
</feature>
<keyword evidence="3" id="KW-1185">Reference proteome</keyword>
<gene>
    <name evidence="2" type="ORF">ACPOL_6611</name>
</gene>
<dbReference type="KEGG" id="abas:ACPOL_6611"/>
<dbReference type="OrthoDB" id="9804891at2"/>
<evidence type="ECO:0000313" key="2">
    <source>
        <dbReference type="EMBL" id="AXC15823.1"/>
    </source>
</evidence>
<proteinExistence type="predicted"/>
<dbReference type="Proteomes" id="UP000253606">
    <property type="component" value="Chromosome"/>
</dbReference>
<dbReference type="Gene3D" id="3.30.70.100">
    <property type="match status" value="1"/>
</dbReference>
<dbReference type="InterPro" id="IPR011008">
    <property type="entry name" value="Dimeric_a/b-barrel"/>
</dbReference>
<organism evidence="2 3">
    <name type="scientific">Acidisarcina polymorpha</name>
    <dbReference type="NCBI Taxonomy" id="2211140"/>
    <lineage>
        <taxon>Bacteria</taxon>
        <taxon>Pseudomonadati</taxon>
        <taxon>Acidobacteriota</taxon>
        <taxon>Terriglobia</taxon>
        <taxon>Terriglobales</taxon>
        <taxon>Acidobacteriaceae</taxon>
        <taxon>Acidisarcina</taxon>
    </lineage>
</organism>
<name>A0A2Z5G993_9BACT</name>
<accession>A0A2Z5G993</accession>
<reference evidence="2 3" key="1">
    <citation type="journal article" date="2018" name="Front. Microbiol.">
        <title>Hydrolytic Capabilities as a Key to Environmental Success: Chitinolytic and Cellulolytic Acidobacteria From Acidic Sub-arctic Soils and Boreal Peatlands.</title>
        <authorList>
            <person name="Belova S.E."/>
            <person name="Ravin N.V."/>
            <person name="Pankratov T.A."/>
            <person name="Rakitin A.L."/>
            <person name="Ivanova A.A."/>
            <person name="Beletsky A.V."/>
            <person name="Mardanov A.V."/>
            <person name="Sinninghe Damste J.S."/>
            <person name="Dedysh S.N."/>
        </authorList>
    </citation>
    <scope>NUCLEOTIDE SEQUENCE [LARGE SCALE GENOMIC DNA]</scope>
    <source>
        <strain evidence="2 3">SBC82</strain>
    </source>
</reference>
<evidence type="ECO:0000313" key="3">
    <source>
        <dbReference type="Proteomes" id="UP000253606"/>
    </source>
</evidence>
<dbReference type="Pfam" id="PF03992">
    <property type="entry name" value="ABM"/>
    <property type="match status" value="1"/>
</dbReference>
<dbReference type="EMBL" id="CP030840">
    <property type="protein sequence ID" value="AXC15823.1"/>
    <property type="molecule type" value="Genomic_DNA"/>
</dbReference>
<evidence type="ECO:0000259" key="1">
    <source>
        <dbReference type="PROSITE" id="PS51725"/>
    </source>
</evidence>
<dbReference type="InterPro" id="IPR007138">
    <property type="entry name" value="ABM_dom"/>
</dbReference>